<evidence type="ECO:0000256" key="2">
    <source>
        <dbReference type="ARBA" id="ARBA00004760"/>
    </source>
</evidence>
<feature type="transmembrane region" description="Helical" evidence="9">
    <location>
        <begin position="307"/>
        <end position="328"/>
    </location>
</feature>
<accession>A0A0U3GM53</accession>
<dbReference type="GO" id="GO:0008120">
    <property type="term" value="F:ceramide glucosyltransferase activity"/>
    <property type="evidence" value="ECO:0007669"/>
    <property type="project" value="TreeGrafter"/>
</dbReference>
<feature type="domain" description="Glycosyltransferase 2-like" evidence="10">
    <location>
        <begin position="41"/>
        <end position="198"/>
    </location>
</feature>
<evidence type="ECO:0000313" key="11">
    <source>
        <dbReference type="EMBL" id="ALU29416.1"/>
    </source>
</evidence>
<comment type="pathway">
    <text evidence="2">Lipid metabolism; sphingolipid metabolism.</text>
</comment>
<dbReference type="RefSeq" id="WP_011277121.1">
    <property type="nucleotide sequence ID" value="NZ_BHWZ01000001.1"/>
</dbReference>
<dbReference type="Gene3D" id="3.90.550.10">
    <property type="entry name" value="Spore Coat Polysaccharide Biosynthesis Protein SpsA, Chain A"/>
    <property type="match status" value="1"/>
</dbReference>
<protein>
    <submittedName>
        <fullName evidence="11">Glycosyl transferase family 2</fullName>
    </submittedName>
</protein>
<evidence type="ECO:0000256" key="6">
    <source>
        <dbReference type="ARBA" id="ARBA00022692"/>
    </source>
</evidence>
<dbReference type="Proteomes" id="UP000065473">
    <property type="component" value="Chromosome"/>
</dbReference>
<dbReference type="GO" id="GO:0006679">
    <property type="term" value="P:glucosylceramide biosynthetic process"/>
    <property type="evidence" value="ECO:0007669"/>
    <property type="project" value="TreeGrafter"/>
</dbReference>
<dbReference type="InterPro" id="IPR029044">
    <property type="entry name" value="Nucleotide-diphossugar_trans"/>
</dbReference>
<dbReference type="EMBL" id="CP013695">
    <property type="protein sequence ID" value="ALU32144.1"/>
    <property type="molecule type" value="Genomic_DNA"/>
</dbReference>
<evidence type="ECO:0000256" key="3">
    <source>
        <dbReference type="ARBA" id="ARBA00004991"/>
    </source>
</evidence>
<evidence type="ECO:0000256" key="8">
    <source>
        <dbReference type="ARBA" id="ARBA00023136"/>
    </source>
</evidence>
<feature type="transmembrane region" description="Helical" evidence="9">
    <location>
        <begin position="6"/>
        <end position="23"/>
    </location>
</feature>
<feature type="transmembrane region" description="Helical" evidence="9">
    <location>
        <begin position="263"/>
        <end position="292"/>
    </location>
</feature>
<dbReference type="PaxDb" id="1435377-SUSAZ_01015"/>
<dbReference type="InterPro" id="IPR001173">
    <property type="entry name" value="Glyco_trans_2-like"/>
</dbReference>
<dbReference type="InterPro" id="IPR025993">
    <property type="entry name" value="Ceramide_glucosylTrfase"/>
</dbReference>
<reference evidence="13 14" key="1">
    <citation type="submission" date="2015-12" db="EMBL/GenBank/DDBJ databases">
        <title>A stable core within a dynamic pangenome in Sulfolobus acidocaldarius.</title>
        <authorList>
            <person name="Anderson R."/>
            <person name="Kouris A."/>
            <person name="Seward C."/>
            <person name="Campbell K."/>
            <person name="Whitaker R."/>
        </authorList>
    </citation>
    <scope>NUCLEOTIDE SEQUENCE [LARGE SCALE GENOMIC DNA]</scope>
    <source>
        <strain evidence="11 14">GG12-C01-09</strain>
        <strain evidence="12 13">NG05B_CO5_07</strain>
    </source>
</reference>
<dbReference type="AlphaFoldDB" id="A0A0U3GM53"/>
<dbReference type="GO" id="GO:0016020">
    <property type="term" value="C:membrane"/>
    <property type="evidence" value="ECO:0007669"/>
    <property type="project" value="UniProtKB-SubCell"/>
</dbReference>
<keyword evidence="5 11" id="KW-0808">Transferase</keyword>
<dbReference type="Pfam" id="PF00535">
    <property type="entry name" value="Glycos_transf_2"/>
    <property type="match status" value="1"/>
</dbReference>
<evidence type="ECO:0000256" key="1">
    <source>
        <dbReference type="ARBA" id="ARBA00004141"/>
    </source>
</evidence>
<organism evidence="11 14">
    <name type="scientific">Sulfolobus acidocaldarius</name>
    <dbReference type="NCBI Taxonomy" id="2285"/>
    <lineage>
        <taxon>Archaea</taxon>
        <taxon>Thermoproteota</taxon>
        <taxon>Thermoprotei</taxon>
        <taxon>Sulfolobales</taxon>
        <taxon>Sulfolobaceae</taxon>
        <taxon>Sulfolobus</taxon>
    </lineage>
</organism>
<evidence type="ECO:0000256" key="4">
    <source>
        <dbReference type="ARBA" id="ARBA00022676"/>
    </source>
</evidence>
<gene>
    <name evidence="11" type="ORF">ATY89_05280</name>
    <name evidence="12" type="ORF">ATZ20_08300</name>
</gene>
<evidence type="ECO:0000313" key="12">
    <source>
        <dbReference type="EMBL" id="ALU32144.1"/>
    </source>
</evidence>
<keyword evidence="7 9" id="KW-1133">Transmembrane helix</keyword>
<proteinExistence type="predicted"/>
<sequence>MLIFLISSAIVLLADLLITYQIYREIKVRREVSGNQGGFASVIIPVRGLDVNAEENLKSLLSQDYSAYEVIYVVDDENDPIVPILRKYNVKVVVSNKNCDICSGKINAQLEGLKHARGDIIVFADSDTWFPKYWLKELVSPLSNYVATTVFSWAKPVRLTIGNIIRAGFWTLGFESQAVGGTFLWGGSMAFKREFFDERVIQELKTQWCDDCTLTRIAKERGKLGFVFNAMPLNFYDETQLITWSKRQLITVWRYSRRGVNGFIIVAIFMLAFLFLIPFNVFAITPFIFWVFKNILRSYKIGLSNSIIPSLASILAIFYSLFLIALTLREKNIIWRGKIYKV</sequence>
<dbReference type="PANTHER" id="PTHR12726:SF0">
    <property type="entry name" value="CERAMIDE GLUCOSYLTRANSFERASE"/>
    <property type="match status" value="1"/>
</dbReference>
<dbReference type="STRING" id="1435377.SUSAZ_01015"/>
<dbReference type="GeneID" id="14550729"/>
<dbReference type="PANTHER" id="PTHR12726">
    <property type="entry name" value="CERAMIDE GLUCOSYLTRANSFERASE"/>
    <property type="match status" value="1"/>
</dbReference>
<evidence type="ECO:0000256" key="7">
    <source>
        <dbReference type="ARBA" id="ARBA00022989"/>
    </source>
</evidence>
<name>A0A0U3GM53_9CREN</name>
<dbReference type="Proteomes" id="UP000060043">
    <property type="component" value="Chromosome"/>
</dbReference>
<keyword evidence="8 9" id="KW-0472">Membrane</keyword>
<evidence type="ECO:0000256" key="9">
    <source>
        <dbReference type="SAM" id="Phobius"/>
    </source>
</evidence>
<comment type="subcellular location">
    <subcellularLocation>
        <location evidence="1">Membrane</location>
        <topology evidence="1">Multi-pass membrane protein</topology>
    </subcellularLocation>
</comment>
<dbReference type="OrthoDB" id="27596at2157"/>
<keyword evidence="4" id="KW-0328">Glycosyltransferase</keyword>
<evidence type="ECO:0000313" key="13">
    <source>
        <dbReference type="Proteomes" id="UP000060043"/>
    </source>
</evidence>
<dbReference type="OMA" id="QILMVKW"/>
<dbReference type="SUPFAM" id="SSF53448">
    <property type="entry name" value="Nucleotide-diphospho-sugar transferases"/>
    <property type="match status" value="1"/>
</dbReference>
<comment type="pathway">
    <text evidence="3">Sphingolipid metabolism.</text>
</comment>
<evidence type="ECO:0000259" key="10">
    <source>
        <dbReference type="Pfam" id="PF00535"/>
    </source>
</evidence>
<keyword evidence="6 9" id="KW-0812">Transmembrane</keyword>
<dbReference type="EMBL" id="CP013694">
    <property type="protein sequence ID" value="ALU29416.1"/>
    <property type="molecule type" value="Genomic_DNA"/>
</dbReference>
<evidence type="ECO:0000256" key="5">
    <source>
        <dbReference type="ARBA" id="ARBA00022679"/>
    </source>
</evidence>
<evidence type="ECO:0000313" key="14">
    <source>
        <dbReference type="Proteomes" id="UP000065473"/>
    </source>
</evidence>